<accession>A0A2H0XB81</accession>
<evidence type="ECO:0000313" key="1">
    <source>
        <dbReference type="EMBL" id="PIS22075.1"/>
    </source>
</evidence>
<organism evidence="1 2">
    <name type="scientific">candidate division WWE3 bacterium CG08_land_8_20_14_0_20_41_10</name>
    <dbReference type="NCBI Taxonomy" id="1975085"/>
    <lineage>
        <taxon>Bacteria</taxon>
        <taxon>Katanobacteria</taxon>
    </lineage>
</organism>
<proteinExistence type="predicted"/>
<reference evidence="2" key="1">
    <citation type="submission" date="2017-09" db="EMBL/GenBank/DDBJ databases">
        <title>Depth-based differentiation of microbial function through sediment-hosted aquifers and enrichment of novel symbionts in the deep terrestrial subsurface.</title>
        <authorList>
            <person name="Probst A.J."/>
            <person name="Ladd B."/>
            <person name="Jarett J.K."/>
            <person name="Geller-Mcgrath D.E."/>
            <person name="Sieber C.M.K."/>
            <person name="Emerson J.B."/>
            <person name="Anantharaman K."/>
            <person name="Thomas B.C."/>
            <person name="Malmstrom R."/>
            <person name="Stieglmeier M."/>
            <person name="Klingl A."/>
            <person name="Woyke T."/>
            <person name="Ryan C.M."/>
            <person name="Banfield J.F."/>
        </authorList>
    </citation>
    <scope>NUCLEOTIDE SEQUENCE [LARGE SCALE GENOMIC DNA]</scope>
</reference>
<gene>
    <name evidence="1" type="ORF">COT50_03975</name>
</gene>
<protein>
    <recommendedName>
        <fullName evidence="3">Transcriptional regulator, AbiEi antitoxin, Type IV TA system</fullName>
    </recommendedName>
</protein>
<sequence length="187" mass="21486">MVINSAQKLYETGKIVFTLNDLALIWGVGSRAILLNKVNYWSRKGKLISLKRGLYALNSSYSKYEVAQKLLTPSYISLHTVLGMEGLVFQYDSAIYSVSNLSRKFKVGEDAYIYKKVKDEILYNKAGILDRGSYLIASKERAFLDQLYLVPKYYFDNLDDMDWDKVFQILPIYGVANLEKVVKNYAK</sequence>
<evidence type="ECO:0000313" key="2">
    <source>
        <dbReference type="Proteomes" id="UP000231252"/>
    </source>
</evidence>
<comment type="caution">
    <text evidence="1">The sequence shown here is derived from an EMBL/GenBank/DDBJ whole genome shotgun (WGS) entry which is preliminary data.</text>
</comment>
<name>A0A2H0XB81_UNCKA</name>
<dbReference type="Proteomes" id="UP000231252">
    <property type="component" value="Unassembled WGS sequence"/>
</dbReference>
<dbReference type="EMBL" id="PEYU01000088">
    <property type="protein sequence ID" value="PIS22075.1"/>
    <property type="molecule type" value="Genomic_DNA"/>
</dbReference>
<dbReference type="AlphaFoldDB" id="A0A2H0XB81"/>
<evidence type="ECO:0008006" key="3">
    <source>
        <dbReference type="Google" id="ProtNLM"/>
    </source>
</evidence>